<proteinExistence type="predicted"/>
<evidence type="ECO:0000313" key="3">
    <source>
        <dbReference type="Proteomes" id="UP001431449"/>
    </source>
</evidence>
<dbReference type="InterPro" id="IPR011990">
    <property type="entry name" value="TPR-like_helical_dom_sf"/>
</dbReference>
<dbReference type="Proteomes" id="UP001431449">
    <property type="component" value="Unassembled WGS sequence"/>
</dbReference>
<dbReference type="Gene3D" id="1.25.40.10">
    <property type="entry name" value="Tetratricopeptide repeat domain"/>
    <property type="match status" value="1"/>
</dbReference>
<protein>
    <recommendedName>
        <fullName evidence="4">TolB amino-terminal domain-containing protein</fullName>
    </recommendedName>
</protein>
<evidence type="ECO:0000256" key="1">
    <source>
        <dbReference type="SAM" id="Phobius"/>
    </source>
</evidence>
<keyword evidence="3" id="KW-1185">Reference proteome</keyword>
<evidence type="ECO:0008006" key="4">
    <source>
        <dbReference type="Google" id="ProtNLM"/>
    </source>
</evidence>
<gene>
    <name evidence="2" type="ORF">M0G41_03490</name>
</gene>
<keyword evidence="1" id="KW-0812">Transmembrane</keyword>
<keyword evidence="1" id="KW-1133">Transmembrane helix</keyword>
<feature type="transmembrane region" description="Helical" evidence="1">
    <location>
        <begin position="12"/>
        <end position="30"/>
    </location>
</feature>
<sequence>MSFLAELRRRNVIRVAGLYVVTAWLLIQIAETLLPIFGTPDWVLRALVVLLALGFIPALIVSWVFELTPEGLKRDSEVNPAIESSAATARKLDVVVIVLLLLAMGLFLGERFLFGHGVEAVTQARTDPGEPSQGGPVAIAVLPFGNMSTDAENEFFADGIAEEILNLLAGVQDLEVASRTSAFAFKGKDASVPEIAASLNVRYVLEGSVRKAGQQVRITAQLIDAHSDRHLWSETFDRRLDDIFAVQDEIAAAIGNALQVKLLGAGGEAVTAEAIQPEIYEDFLEARILMRRRSEASLQRAEALLEEVVKAEPQFARGLALLAENLMLGRPTDTYDPDEVEPRYQRAEALALRALTLNPRLASAEMILGQVAVWMKGDAAAAHAHYRRAMALEPDEPRPHHWLGIELSKAGYLDQGMEAIDTAIRLEPENANTFGWRSTIWIAMDNVDRAVADAQEQVRRGNTYGYLQVGIYHLFAGEIDAAKRLVEKDVDHSQRNAAFLDDALAARADPALRSTLLQRWELGTERTPWMSLALLALDQTDVYLDALVESGARVRWRGDGHAMVWNPRYRAMRADPRFIEIMAQRGRTELWRQLGPPPDCRAKGESFECGLGP</sequence>
<dbReference type="SUPFAM" id="SSF48452">
    <property type="entry name" value="TPR-like"/>
    <property type="match status" value="1"/>
</dbReference>
<reference evidence="2" key="1">
    <citation type="submission" date="2022-04" db="EMBL/GenBank/DDBJ databases">
        <title>Lysobacter sp. CAU 1642 isolated from sea sand.</title>
        <authorList>
            <person name="Kim W."/>
        </authorList>
    </citation>
    <scope>NUCLEOTIDE SEQUENCE</scope>
    <source>
        <strain evidence="2">CAU 1642</strain>
    </source>
</reference>
<organism evidence="2 3">
    <name type="scientific">Pseudomarimonas salicorniae</name>
    <dbReference type="NCBI Taxonomy" id="2933270"/>
    <lineage>
        <taxon>Bacteria</taxon>
        <taxon>Pseudomonadati</taxon>
        <taxon>Pseudomonadota</taxon>
        <taxon>Gammaproteobacteria</taxon>
        <taxon>Lysobacterales</taxon>
        <taxon>Lysobacteraceae</taxon>
        <taxon>Pseudomarimonas</taxon>
    </lineage>
</organism>
<keyword evidence="1" id="KW-0472">Membrane</keyword>
<name>A0ABT0GDV4_9GAMM</name>
<dbReference type="Gene3D" id="3.40.50.10070">
    <property type="entry name" value="TolB, N-terminal domain"/>
    <property type="match status" value="1"/>
</dbReference>
<feature type="transmembrane region" description="Helical" evidence="1">
    <location>
        <begin position="42"/>
        <end position="65"/>
    </location>
</feature>
<feature type="transmembrane region" description="Helical" evidence="1">
    <location>
        <begin position="94"/>
        <end position="114"/>
    </location>
</feature>
<accession>A0ABT0GDV4</accession>
<evidence type="ECO:0000313" key="2">
    <source>
        <dbReference type="EMBL" id="MCK7592728.1"/>
    </source>
</evidence>
<dbReference type="EMBL" id="JALNMH010000002">
    <property type="protein sequence ID" value="MCK7592728.1"/>
    <property type="molecule type" value="Genomic_DNA"/>
</dbReference>
<comment type="caution">
    <text evidence="2">The sequence shown here is derived from an EMBL/GenBank/DDBJ whole genome shotgun (WGS) entry which is preliminary data.</text>
</comment>
<dbReference type="RefSeq" id="WP_248205065.1">
    <property type="nucleotide sequence ID" value="NZ_JALNMH010000002.1"/>
</dbReference>